<sequence length="101" mass="10380">MDRITAPRRRRPAGTRTTRKPSGQGREAWSRSIRRVPGSGSRGALGAGGGRGSLRRSPLADAAGPPVAARSRRGSSTKAAFVPAIRGSLGLPFPLPGAPVS</sequence>
<accession>A0AAV5BLR4</accession>
<evidence type="ECO:0000313" key="3">
    <source>
        <dbReference type="Proteomes" id="UP001054889"/>
    </source>
</evidence>
<protein>
    <submittedName>
        <fullName evidence="2">Uncharacterized protein</fullName>
    </submittedName>
</protein>
<dbReference type="EMBL" id="BQKI01000001">
    <property type="protein sequence ID" value="GJM86674.1"/>
    <property type="molecule type" value="Genomic_DNA"/>
</dbReference>
<organism evidence="2 3">
    <name type="scientific">Eleusine coracana subsp. coracana</name>
    <dbReference type="NCBI Taxonomy" id="191504"/>
    <lineage>
        <taxon>Eukaryota</taxon>
        <taxon>Viridiplantae</taxon>
        <taxon>Streptophyta</taxon>
        <taxon>Embryophyta</taxon>
        <taxon>Tracheophyta</taxon>
        <taxon>Spermatophyta</taxon>
        <taxon>Magnoliopsida</taxon>
        <taxon>Liliopsida</taxon>
        <taxon>Poales</taxon>
        <taxon>Poaceae</taxon>
        <taxon>PACMAD clade</taxon>
        <taxon>Chloridoideae</taxon>
        <taxon>Cynodonteae</taxon>
        <taxon>Eleusininae</taxon>
        <taxon>Eleusine</taxon>
    </lineage>
</organism>
<evidence type="ECO:0000256" key="1">
    <source>
        <dbReference type="SAM" id="MobiDB-lite"/>
    </source>
</evidence>
<reference evidence="2" key="2">
    <citation type="submission" date="2021-12" db="EMBL/GenBank/DDBJ databases">
        <title>Resequencing data analysis of finger millet.</title>
        <authorList>
            <person name="Hatakeyama M."/>
            <person name="Aluri S."/>
            <person name="Balachadran M.T."/>
            <person name="Sivarajan S.R."/>
            <person name="Poveda L."/>
            <person name="Shimizu-Inatsugi R."/>
            <person name="Schlapbach R."/>
            <person name="Sreeman S.M."/>
            <person name="Shimizu K.K."/>
        </authorList>
    </citation>
    <scope>NUCLEOTIDE SEQUENCE</scope>
</reference>
<feature type="region of interest" description="Disordered" evidence="1">
    <location>
        <begin position="1"/>
        <end position="78"/>
    </location>
</feature>
<feature type="compositionally biased region" description="Basic residues" evidence="1">
    <location>
        <begin position="1"/>
        <end position="19"/>
    </location>
</feature>
<name>A0AAV5BLR4_ELECO</name>
<dbReference type="AlphaFoldDB" id="A0AAV5BLR4"/>
<feature type="compositionally biased region" description="Gly residues" evidence="1">
    <location>
        <begin position="40"/>
        <end position="52"/>
    </location>
</feature>
<proteinExistence type="predicted"/>
<comment type="caution">
    <text evidence="2">The sequence shown here is derived from an EMBL/GenBank/DDBJ whole genome shotgun (WGS) entry which is preliminary data.</text>
</comment>
<evidence type="ECO:0000313" key="2">
    <source>
        <dbReference type="EMBL" id="GJM86674.1"/>
    </source>
</evidence>
<keyword evidence="3" id="KW-1185">Reference proteome</keyword>
<gene>
    <name evidence="2" type="primary">ga02558</name>
    <name evidence="2" type="ORF">PR202_ga02558</name>
</gene>
<reference evidence="2" key="1">
    <citation type="journal article" date="2018" name="DNA Res.">
        <title>Multiple hybrid de novo genome assembly of finger millet, an orphan allotetraploid crop.</title>
        <authorList>
            <person name="Hatakeyama M."/>
            <person name="Aluri S."/>
            <person name="Balachadran M.T."/>
            <person name="Sivarajan S.R."/>
            <person name="Patrignani A."/>
            <person name="Gruter S."/>
            <person name="Poveda L."/>
            <person name="Shimizu-Inatsugi R."/>
            <person name="Baeten J."/>
            <person name="Francoijs K.J."/>
            <person name="Nataraja K.N."/>
            <person name="Reddy Y.A.N."/>
            <person name="Phadnis S."/>
            <person name="Ravikumar R.L."/>
            <person name="Schlapbach R."/>
            <person name="Sreeman S.M."/>
            <person name="Shimizu K.K."/>
        </authorList>
    </citation>
    <scope>NUCLEOTIDE SEQUENCE</scope>
</reference>
<dbReference type="Proteomes" id="UP001054889">
    <property type="component" value="Unassembled WGS sequence"/>
</dbReference>